<feature type="binding site" evidence="11">
    <location>
        <position position="343"/>
    </location>
    <ligand>
        <name>ATP</name>
        <dbReference type="ChEBI" id="CHEBI:30616"/>
    </ligand>
</feature>
<dbReference type="InterPro" id="IPR010452">
    <property type="entry name" value="Isocitrate_DH_AceK"/>
</dbReference>
<evidence type="ECO:0000256" key="8">
    <source>
        <dbReference type="ARBA" id="ARBA00022801"/>
    </source>
</evidence>
<keyword evidence="2 11" id="KW-0963">Cytoplasm</keyword>
<keyword evidence="10 11" id="KW-0904">Protein phosphatase</keyword>
<feature type="domain" description="Isocitrate dehydrogenase kinase/phosphatase (AceK) kinase" evidence="12">
    <location>
        <begin position="317"/>
        <end position="571"/>
    </location>
</feature>
<comment type="function">
    <text evidence="11">Bifunctional enzyme which can phosphorylate or dephosphorylate isocitrate dehydrogenase (IDH) on a specific serine residue. This is a regulatory mechanism which enables bacteria to bypass the Krebs cycle via the glyoxylate shunt in response to the source of carbon. When bacteria are grown on glucose, IDH is fully active and unphosphorylated, but when grown on acetate or ethanol, the activity of IDH declines drastically concomitant with its phosphorylation.</text>
</comment>
<dbReference type="Proteomes" id="UP001596114">
    <property type="component" value="Unassembled WGS sequence"/>
</dbReference>
<dbReference type="GO" id="GO:0008772">
    <property type="term" value="F:[isocitrate dehydrogenase (NADP+)] kinase activity"/>
    <property type="evidence" value="ECO:0007669"/>
    <property type="project" value="UniProtKB-EC"/>
</dbReference>
<keyword evidence="3 11" id="KW-0723">Serine/threonine-protein kinase</keyword>
<feature type="binding site" evidence="11">
    <location>
        <begin position="322"/>
        <end position="328"/>
    </location>
    <ligand>
        <name>ATP</name>
        <dbReference type="ChEBI" id="CHEBI:30616"/>
    </ligand>
</feature>
<feature type="domain" description="Isocitrate dehydrogenase kinase/phosphatase (AceK) regulatory" evidence="13">
    <location>
        <begin position="19"/>
        <end position="312"/>
    </location>
</feature>
<accession>A0ABW0QRN2</accession>
<dbReference type="InterPro" id="IPR046854">
    <property type="entry name" value="AceK_regulatory"/>
</dbReference>
<dbReference type="PANTHER" id="PTHR39559:SF1">
    <property type="entry name" value="ISOCITRATE DEHYDROGENASE KINASE_PHOSPHATASE"/>
    <property type="match status" value="1"/>
</dbReference>
<evidence type="ECO:0000256" key="6">
    <source>
        <dbReference type="ARBA" id="ARBA00022741"/>
    </source>
</evidence>
<dbReference type="InterPro" id="IPR046855">
    <property type="entry name" value="AceK_kinase"/>
</dbReference>
<dbReference type="Pfam" id="PF06315">
    <property type="entry name" value="AceK_kinase"/>
    <property type="match status" value="1"/>
</dbReference>
<dbReference type="Pfam" id="PF20423">
    <property type="entry name" value="AceK_regulatory"/>
    <property type="match status" value="1"/>
</dbReference>
<evidence type="ECO:0000256" key="9">
    <source>
        <dbReference type="ARBA" id="ARBA00022840"/>
    </source>
</evidence>
<evidence type="ECO:0000259" key="12">
    <source>
        <dbReference type="Pfam" id="PF06315"/>
    </source>
</evidence>
<comment type="similarity">
    <text evidence="11">Belongs to the AceK family.</text>
</comment>
<dbReference type="GO" id="GO:0016787">
    <property type="term" value="F:hydrolase activity"/>
    <property type="evidence" value="ECO:0007669"/>
    <property type="project" value="UniProtKB-KW"/>
</dbReference>
<keyword evidence="8 11" id="KW-0378">Hydrolase</keyword>
<dbReference type="EC" id="3.1.3.-" evidence="11"/>
<reference evidence="15" key="1">
    <citation type="journal article" date="2019" name="Int. J. Syst. Evol. Microbiol.">
        <title>The Global Catalogue of Microorganisms (GCM) 10K type strain sequencing project: providing services to taxonomists for standard genome sequencing and annotation.</title>
        <authorList>
            <consortium name="The Broad Institute Genomics Platform"/>
            <consortium name="The Broad Institute Genome Sequencing Center for Infectious Disease"/>
            <person name="Wu L."/>
            <person name="Ma J."/>
        </authorList>
    </citation>
    <scope>NUCLEOTIDE SEQUENCE [LARGE SCALE GENOMIC DNA]</scope>
    <source>
        <strain evidence="15">CGMCC 1.16619</strain>
    </source>
</reference>
<feature type="active site" evidence="11">
    <location>
        <position position="378"/>
    </location>
</feature>
<comment type="catalytic activity">
    <reaction evidence="11">
        <text>L-seryl-[isocitrate dehydrogenase] + ATP = O-phospho-L-seryl-[isocitrate dehydrogenase] + ADP + H(+)</text>
        <dbReference type="Rhea" id="RHEA:43540"/>
        <dbReference type="Rhea" id="RHEA-COMP:10605"/>
        <dbReference type="Rhea" id="RHEA-COMP:10606"/>
        <dbReference type="ChEBI" id="CHEBI:15378"/>
        <dbReference type="ChEBI" id="CHEBI:29999"/>
        <dbReference type="ChEBI" id="CHEBI:30616"/>
        <dbReference type="ChEBI" id="CHEBI:83421"/>
        <dbReference type="ChEBI" id="CHEBI:456216"/>
        <dbReference type="EC" id="2.7.11.5"/>
    </reaction>
</comment>
<protein>
    <recommendedName>
        <fullName evidence="11">Isocitrate dehydrogenase kinase/phosphatase</fullName>
        <shortName evidence="11">IDH kinase/phosphatase</shortName>
        <shortName evidence="11">IDHK/P</shortName>
        <ecNumber evidence="11">2.7.11.5</ecNumber>
        <ecNumber evidence="11">3.1.3.-</ecNumber>
    </recommendedName>
</protein>
<name>A0ABW0QRN2_9GAMM</name>
<dbReference type="RefSeq" id="WP_377322057.1">
    <property type="nucleotide sequence ID" value="NZ_JBHSNF010000004.1"/>
</dbReference>
<evidence type="ECO:0000256" key="3">
    <source>
        <dbReference type="ARBA" id="ARBA00022527"/>
    </source>
</evidence>
<dbReference type="HAMAP" id="MF_00747">
    <property type="entry name" value="AceK"/>
    <property type="match status" value="1"/>
</dbReference>
<evidence type="ECO:0000256" key="1">
    <source>
        <dbReference type="ARBA" id="ARBA00022435"/>
    </source>
</evidence>
<comment type="caution">
    <text evidence="14">The sequence shown here is derived from an EMBL/GenBank/DDBJ whole genome shotgun (WGS) entry which is preliminary data.</text>
</comment>
<keyword evidence="1 11" id="KW-0329">Glyoxylate bypass</keyword>
<evidence type="ECO:0000256" key="11">
    <source>
        <dbReference type="HAMAP-Rule" id="MF_00747"/>
    </source>
</evidence>
<evidence type="ECO:0000256" key="7">
    <source>
        <dbReference type="ARBA" id="ARBA00022777"/>
    </source>
</evidence>
<evidence type="ECO:0000259" key="13">
    <source>
        <dbReference type="Pfam" id="PF20423"/>
    </source>
</evidence>
<evidence type="ECO:0000256" key="5">
    <source>
        <dbReference type="ARBA" id="ARBA00022679"/>
    </source>
</evidence>
<gene>
    <name evidence="11 14" type="primary">aceK</name>
    <name evidence="14" type="ORF">ACFPPA_16960</name>
</gene>
<proteinExistence type="inferred from homology"/>
<keyword evidence="7 11" id="KW-0418">Kinase</keyword>
<keyword evidence="4 11" id="KW-0816">Tricarboxylic acid cycle</keyword>
<dbReference type="EC" id="2.7.11.5" evidence="11"/>
<dbReference type="EMBL" id="JBHSNF010000004">
    <property type="protein sequence ID" value="MFC5527435.1"/>
    <property type="molecule type" value="Genomic_DNA"/>
</dbReference>
<dbReference type="NCBIfam" id="NF002804">
    <property type="entry name" value="PRK02946.1"/>
    <property type="match status" value="1"/>
</dbReference>
<keyword evidence="9 11" id="KW-0067">ATP-binding</keyword>
<keyword evidence="5 11" id="KW-0808">Transferase</keyword>
<keyword evidence="6 11" id="KW-0547">Nucleotide-binding</keyword>
<evidence type="ECO:0000256" key="4">
    <source>
        <dbReference type="ARBA" id="ARBA00022532"/>
    </source>
</evidence>
<evidence type="ECO:0000256" key="2">
    <source>
        <dbReference type="ARBA" id="ARBA00022490"/>
    </source>
</evidence>
<dbReference type="PIRSF" id="PIRSF000719">
    <property type="entry name" value="AceK"/>
    <property type="match status" value="1"/>
</dbReference>
<organism evidence="14 15">
    <name type="scientific">Rhodanobacter ginsengisoli</name>
    <dbReference type="NCBI Taxonomy" id="418646"/>
    <lineage>
        <taxon>Bacteria</taxon>
        <taxon>Pseudomonadati</taxon>
        <taxon>Pseudomonadota</taxon>
        <taxon>Gammaproteobacteria</taxon>
        <taxon>Lysobacterales</taxon>
        <taxon>Rhodanobacteraceae</taxon>
        <taxon>Rhodanobacter</taxon>
    </lineage>
</organism>
<sequence>MEVGAITTVSVDPQAVAAAALLVDAFADYNARFADITRRARRRFERRDWRQAGVDARARIDLYGICIRETQGRLDVLLDDRLRSRALWIALRQAYEQQVAALADRELYKTWFNSLSRRHFHTRGVAPELEFVVLDREPYTEGSDAAAHQCYRADGDLTVLCDRLLADAGFAYADRAGCAARLASTLTARLPGMGVLAIEAIDILQAVFYRERRAYLVGRLRGGHRRHPLVIALVHADDGVRVDALLTARAQISILFGYARSYFHADIDNVGAVVAFVRALLPHKPLEELYTVLGRAKQGKTERYRRVFGHLAIHAEERLVPADGQRGMVMAVFTLRDLPVVFKLIRDRFAAPKDTTRGEVEAKYRLVFRHDRAGRLVDTQEFRQLRFPLRQIDPLLRDELLTECADTVSVEGDELVIAHCYVEHRLRPMDLYVREVGEAEACRAMCDYGQAIKDLAGSNIFPGDLLLKNFGISRNGRAVFYDYDELCLLEECRFRAVPPMREEDETRPLGEWLYAAPADVFPELFVNFLGVPPRLREALCAAHPQIFDPQWWCAMQARLRAGEYVDVAPYPAEARLSA</sequence>
<evidence type="ECO:0000313" key="14">
    <source>
        <dbReference type="EMBL" id="MFC5527435.1"/>
    </source>
</evidence>
<dbReference type="PANTHER" id="PTHR39559">
    <property type="match status" value="1"/>
</dbReference>
<keyword evidence="15" id="KW-1185">Reference proteome</keyword>
<evidence type="ECO:0000256" key="10">
    <source>
        <dbReference type="ARBA" id="ARBA00022912"/>
    </source>
</evidence>
<evidence type="ECO:0000313" key="15">
    <source>
        <dbReference type="Proteomes" id="UP001596114"/>
    </source>
</evidence>
<comment type="subcellular location">
    <subcellularLocation>
        <location evidence="11">Cytoplasm</location>
    </subcellularLocation>
</comment>